<protein>
    <recommendedName>
        <fullName evidence="10">Imidazole glycerol phosphate synthase subunit HisH</fullName>
        <ecNumber evidence="10">4.3.2.10</ecNumber>
    </recommendedName>
    <alternativeName>
        <fullName evidence="10">IGP synthase glutaminase subunit</fullName>
        <ecNumber evidence="10">3.5.1.2</ecNumber>
    </alternativeName>
    <alternativeName>
        <fullName evidence="10">IGP synthase subunit HisH</fullName>
    </alternativeName>
    <alternativeName>
        <fullName evidence="10">ImGP synthase subunit HisH</fullName>
        <shortName evidence="10">IGPS subunit HisH</shortName>
    </alternativeName>
</protein>
<evidence type="ECO:0000256" key="6">
    <source>
        <dbReference type="ARBA" id="ARBA00023102"/>
    </source>
</evidence>
<evidence type="ECO:0000256" key="10">
    <source>
        <dbReference type="HAMAP-Rule" id="MF_00278"/>
    </source>
</evidence>
<keyword evidence="3 10" id="KW-0028">Amino-acid biosynthesis</keyword>
<comment type="subunit">
    <text evidence="2 10">Heterodimer of HisH and HisF.</text>
</comment>
<feature type="active site" description="Nucleophile" evidence="10">
    <location>
        <position position="87"/>
    </location>
</feature>
<evidence type="ECO:0000256" key="2">
    <source>
        <dbReference type="ARBA" id="ARBA00011152"/>
    </source>
</evidence>
<comment type="catalytic activity">
    <reaction evidence="9 10">
        <text>L-glutamine + H2O = L-glutamate + NH4(+)</text>
        <dbReference type="Rhea" id="RHEA:15889"/>
        <dbReference type="ChEBI" id="CHEBI:15377"/>
        <dbReference type="ChEBI" id="CHEBI:28938"/>
        <dbReference type="ChEBI" id="CHEBI:29985"/>
        <dbReference type="ChEBI" id="CHEBI:58359"/>
        <dbReference type="EC" id="3.5.1.2"/>
    </reaction>
</comment>
<keyword evidence="13" id="KW-1185">Reference proteome</keyword>
<comment type="catalytic activity">
    <reaction evidence="8 10">
        <text>5-[(5-phospho-1-deoxy-D-ribulos-1-ylimino)methylamino]-1-(5-phospho-beta-D-ribosyl)imidazole-4-carboxamide + L-glutamine = D-erythro-1-(imidazol-4-yl)glycerol 3-phosphate + 5-amino-1-(5-phospho-beta-D-ribosyl)imidazole-4-carboxamide + L-glutamate + H(+)</text>
        <dbReference type="Rhea" id="RHEA:24793"/>
        <dbReference type="ChEBI" id="CHEBI:15378"/>
        <dbReference type="ChEBI" id="CHEBI:29985"/>
        <dbReference type="ChEBI" id="CHEBI:58278"/>
        <dbReference type="ChEBI" id="CHEBI:58359"/>
        <dbReference type="ChEBI" id="CHEBI:58475"/>
        <dbReference type="ChEBI" id="CHEBI:58525"/>
        <dbReference type="EC" id="4.3.2.10"/>
    </reaction>
</comment>
<evidence type="ECO:0000256" key="7">
    <source>
        <dbReference type="ARBA" id="ARBA00023239"/>
    </source>
</evidence>
<feature type="active site" evidence="10">
    <location>
        <position position="193"/>
    </location>
</feature>
<comment type="pathway">
    <text evidence="1 10">Amino-acid biosynthesis; L-histidine biosynthesis; L-histidine from 5-phospho-alpha-D-ribose 1-diphosphate: step 5/9.</text>
</comment>
<dbReference type="Gene3D" id="3.40.50.880">
    <property type="match status" value="1"/>
</dbReference>
<evidence type="ECO:0000256" key="9">
    <source>
        <dbReference type="ARBA" id="ARBA00049534"/>
    </source>
</evidence>
<keyword evidence="10" id="KW-0963">Cytoplasm</keyword>
<dbReference type="PANTHER" id="PTHR42701:SF1">
    <property type="entry name" value="IMIDAZOLE GLYCEROL PHOSPHATE SYNTHASE SUBUNIT HISH"/>
    <property type="match status" value="1"/>
</dbReference>
<dbReference type="HAMAP" id="MF_00278">
    <property type="entry name" value="HisH"/>
    <property type="match status" value="1"/>
</dbReference>
<dbReference type="InterPro" id="IPR029062">
    <property type="entry name" value="Class_I_gatase-like"/>
</dbReference>
<dbReference type="PROSITE" id="PS51273">
    <property type="entry name" value="GATASE_TYPE_1"/>
    <property type="match status" value="1"/>
</dbReference>
<evidence type="ECO:0000256" key="8">
    <source>
        <dbReference type="ARBA" id="ARBA00047838"/>
    </source>
</evidence>
<keyword evidence="7 10" id="KW-0456">Lyase</keyword>
<comment type="subcellular location">
    <subcellularLocation>
        <location evidence="10">Cytoplasm</location>
    </subcellularLocation>
</comment>
<evidence type="ECO:0000256" key="4">
    <source>
        <dbReference type="ARBA" id="ARBA00022801"/>
    </source>
</evidence>
<feature type="active site" evidence="10">
    <location>
        <position position="195"/>
    </location>
</feature>
<dbReference type="SUPFAM" id="SSF52317">
    <property type="entry name" value="Class I glutamine amidotransferase-like"/>
    <property type="match status" value="1"/>
</dbReference>
<dbReference type="EC" id="4.3.2.10" evidence="10"/>
<dbReference type="InterPro" id="IPR010139">
    <property type="entry name" value="Imidazole-glycPsynth_HisH"/>
</dbReference>
<reference evidence="12 13" key="1">
    <citation type="submission" date="2020-03" db="EMBL/GenBank/DDBJ databases">
        <authorList>
            <person name="Pitt A."/>
            <person name="Hahn M.W."/>
        </authorList>
    </citation>
    <scope>NUCLEOTIDE SEQUENCE [LARGE SCALE GENOMIC DNA]</scope>
    <source>
        <strain evidence="12 13">5A-MARBSE</strain>
    </source>
</reference>
<comment type="caution">
    <text evidence="12">The sequence shown here is derived from an EMBL/GenBank/DDBJ whole genome shotgun (WGS) entry which is preliminary data.</text>
</comment>
<evidence type="ECO:0000256" key="3">
    <source>
        <dbReference type="ARBA" id="ARBA00022605"/>
    </source>
</evidence>
<dbReference type="Proteomes" id="UP001321186">
    <property type="component" value="Unassembled WGS sequence"/>
</dbReference>
<comment type="function">
    <text evidence="10">IGPS catalyzes the conversion of PRFAR and glutamine to IGP, AICAR and glutamate. The HisH subunit catalyzes the hydrolysis of glutamine to glutamate and ammonia as part of the synthesis of IGP and AICAR. The resulting ammonia molecule is channeled to the active site of HisF.</text>
</comment>
<dbReference type="PIRSF" id="PIRSF000495">
    <property type="entry name" value="Amidotransf_hisH"/>
    <property type="match status" value="1"/>
</dbReference>
<dbReference type="PANTHER" id="PTHR42701">
    <property type="entry name" value="IMIDAZOLE GLYCEROL PHOSPHATE SYNTHASE SUBUNIT HISH"/>
    <property type="match status" value="1"/>
</dbReference>
<dbReference type="NCBIfam" id="TIGR01855">
    <property type="entry name" value="IMP_synth_hisH"/>
    <property type="match status" value="1"/>
</dbReference>
<keyword evidence="5 10" id="KW-0315">Glutamine amidotransferase</keyword>
<proteinExistence type="inferred from homology"/>
<dbReference type="EC" id="3.5.1.2" evidence="10"/>
<sequence length="211" mass="23873">MDSSKKTKIGIVNYGSGNIFSISNIYKKGNIDFFISSEPKELAQASHLILPGVGAFDETMKTLNDSGLKVFLDEMVLGEKKPILGICVGMQLLAENSEEGNLQGFGWIKGKVRKFDESVFKQKPYLPHLGWNTVNIQQEHVIFNQVDPEEGFYFLHSYYFDCQDPQDILSTTDYGISFASAVHHENVYGMQFHPEKSHQNGINIFYNFSQV</sequence>
<name>A0ABT4JFU3_9BACT</name>
<evidence type="ECO:0000313" key="12">
    <source>
        <dbReference type="EMBL" id="MCZ2475123.1"/>
    </source>
</evidence>
<dbReference type="CDD" id="cd01748">
    <property type="entry name" value="GATase1_IGP_Synthase"/>
    <property type="match status" value="1"/>
</dbReference>
<dbReference type="Pfam" id="PF00117">
    <property type="entry name" value="GATase"/>
    <property type="match status" value="1"/>
</dbReference>
<evidence type="ECO:0000259" key="11">
    <source>
        <dbReference type="Pfam" id="PF00117"/>
    </source>
</evidence>
<organism evidence="12 13">
    <name type="scientific">Aquirufa ecclesiirivi</name>
    <dbReference type="NCBI Taxonomy" id="2715124"/>
    <lineage>
        <taxon>Bacteria</taxon>
        <taxon>Pseudomonadati</taxon>
        <taxon>Bacteroidota</taxon>
        <taxon>Cytophagia</taxon>
        <taxon>Cytophagales</taxon>
        <taxon>Flectobacillaceae</taxon>
        <taxon>Aquirufa</taxon>
    </lineage>
</organism>
<dbReference type="InterPro" id="IPR017926">
    <property type="entry name" value="GATASE"/>
</dbReference>
<keyword evidence="6 10" id="KW-0368">Histidine biosynthesis</keyword>
<evidence type="ECO:0000256" key="1">
    <source>
        <dbReference type="ARBA" id="ARBA00005091"/>
    </source>
</evidence>
<accession>A0ABT4JFU3</accession>
<keyword evidence="4 10" id="KW-0378">Hydrolase</keyword>
<evidence type="ECO:0000256" key="5">
    <source>
        <dbReference type="ARBA" id="ARBA00022962"/>
    </source>
</evidence>
<feature type="domain" description="Glutamine amidotransferase" evidence="11">
    <location>
        <begin position="44"/>
        <end position="208"/>
    </location>
</feature>
<dbReference type="RefSeq" id="WP_269009992.1">
    <property type="nucleotide sequence ID" value="NZ_JAANOH010000002.1"/>
</dbReference>
<dbReference type="EMBL" id="JAANOH010000002">
    <property type="protein sequence ID" value="MCZ2475123.1"/>
    <property type="molecule type" value="Genomic_DNA"/>
</dbReference>
<evidence type="ECO:0000313" key="13">
    <source>
        <dbReference type="Proteomes" id="UP001321186"/>
    </source>
</evidence>
<gene>
    <name evidence="10 12" type="primary">hisH</name>
    <name evidence="12" type="ORF">G9H61_06680</name>
</gene>